<keyword evidence="4" id="KW-0804">Transcription</keyword>
<dbReference type="GO" id="GO:0005634">
    <property type="term" value="C:nucleus"/>
    <property type="evidence" value="ECO:0007669"/>
    <property type="project" value="UniProtKB-SubCell"/>
</dbReference>
<gene>
    <name evidence="8" type="ORF">COCNU_06G009340</name>
</gene>
<feature type="compositionally biased region" description="Low complexity" evidence="6">
    <location>
        <begin position="176"/>
        <end position="190"/>
    </location>
</feature>
<organism evidence="8 9">
    <name type="scientific">Cocos nucifera</name>
    <name type="common">Coconut palm</name>
    <dbReference type="NCBI Taxonomy" id="13894"/>
    <lineage>
        <taxon>Eukaryota</taxon>
        <taxon>Viridiplantae</taxon>
        <taxon>Streptophyta</taxon>
        <taxon>Embryophyta</taxon>
        <taxon>Tracheophyta</taxon>
        <taxon>Spermatophyta</taxon>
        <taxon>Magnoliopsida</taxon>
        <taxon>Liliopsida</taxon>
        <taxon>Arecaceae</taxon>
        <taxon>Arecoideae</taxon>
        <taxon>Cocoseae</taxon>
        <taxon>Attaleinae</taxon>
        <taxon>Cocos</taxon>
    </lineage>
</organism>
<reference evidence="8" key="2">
    <citation type="submission" date="2019-07" db="EMBL/GenBank/DDBJ databases">
        <authorList>
            <person name="Yang Y."/>
            <person name="Bocs S."/>
            <person name="Baudouin L."/>
        </authorList>
    </citation>
    <scope>NUCLEOTIDE SEQUENCE</scope>
    <source>
        <tissue evidence="8">Spear leaf of Hainan Tall coconut</tissue>
    </source>
</reference>
<evidence type="ECO:0000256" key="1">
    <source>
        <dbReference type="ARBA" id="ARBA00004123"/>
    </source>
</evidence>
<sequence length="289" mass="32145">MEDKMMMRASRKRNPKDLVFRKSKFLRSKPVRRKIRVVFTDPDATDSSSSEEDGEMMTMGFAPKKKTKRIIHDIVITSFPSPVSKIPITPKSPKTRTLNSINSSCTPTRRYKGVRQRRWGKWAAEIRDPIRGVRLWLGTYDTAEEASDAYQAASRRLQEEKQRLLRPSASSTSPVSENSEAPLSAPSPSSVLDVAVSGNNLATVKNSPRVVEEVAPHTDDSSVAKEAVVEEKPICELFDEQQLEIPDLGFGLDSDAFLVGELGEDLLGLDNLPLWAQPLDGGDFSFLDP</sequence>
<evidence type="ECO:0000256" key="4">
    <source>
        <dbReference type="ARBA" id="ARBA00023163"/>
    </source>
</evidence>
<evidence type="ECO:0000256" key="3">
    <source>
        <dbReference type="ARBA" id="ARBA00023125"/>
    </source>
</evidence>
<dbReference type="CDD" id="cd00018">
    <property type="entry name" value="AP2"/>
    <property type="match status" value="1"/>
</dbReference>
<dbReference type="PANTHER" id="PTHR31194">
    <property type="entry name" value="SHN SHINE , DNA BINDING / TRANSCRIPTION FACTOR"/>
    <property type="match status" value="1"/>
</dbReference>
<dbReference type="EMBL" id="CM017877">
    <property type="protein sequence ID" value="KAG1347105.1"/>
    <property type="molecule type" value="Genomic_DNA"/>
</dbReference>
<keyword evidence="2" id="KW-0805">Transcription regulation</keyword>
<dbReference type="PROSITE" id="PS51032">
    <property type="entry name" value="AP2_ERF"/>
    <property type="match status" value="1"/>
</dbReference>
<dbReference type="PANTHER" id="PTHR31194:SF202">
    <property type="entry name" value="ETHYLENE-RESPONSIVE TRANSCRIPTION FACTOR ERF070"/>
    <property type="match status" value="1"/>
</dbReference>
<evidence type="ECO:0000256" key="6">
    <source>
        <dbReference type="SAM" id="MobiDB-lite"/>
    </source>
</evidence>
<dbReference type="InterPro" id="IPR036955">
    <property type="entry name" value="AP2/ERF_dom_sf"/>
</dbReference>
<dbReference type="GO" id="GO:0003700">
    <property type="term" value="F:DNA-binding transcription factor activity"/>
    <property type="evidence" value="ECO:0007669"/>
    <property type="project" value="InterPro"/>
</dbReference>
<dbReference type="Pfam" id="PF00847">
    <property type="entry name" value="AP2"/>
    <property type="match status" value="1"/>
</dbReference>
<name>A0A8K0IBW6_COCNU</name>
<dbReference type="Gene3D" id="3.30.730.10">
    <property type="entry name" value="AP2/ERF domain"/>
    <property type="match status" value="1"/>
</dbReference>
<evidence type="ECO:0000256" key="2">
    <source>
        <dbReference type="ARBA" id="ARBA00023015"/>
    </source>
</evidence>
<protein>
    <submittedName>
        <fullName evidence="8">Ethylene-responsive transcription factor ERF073</fullName>
    </submittedName>
</protein>
<evidence type="ECO:0000259" key="7">
    <source>
        <dbReference type="PROSITE" id="PS51032"/>
    </source>
</evidence>
<dbReference type="SMART" id="SM00380">
    <property type="entry name" value="AP2"/>
    <property type="match status" value="1"/>
</dbReference>
<comment type="caution">
    <text evidence="8">The sequence shown here is derived from an EMBL/GenBank/DDBJ whole genome shotgun (WGS) entry which is preliminary data.</text>
</comment>
<evidence type="ECO:0000256" key="5">
    <source>
        <dbReference type="ARBA" id="ARBA00023242"/>
    </source>
</evidence>
<accession>A0A8K0IBW6</accession>
<dbReference type="Proteomes" id="UP000797356">
    <property type="component" value="Chromosome 6"/>
</dbReference>
<keyword evidence="3" id="KW-0238">DNA-binding</keyword>
<dbReference type="AlphaFoldDB" id="A0A8K0IBW6"/>
<dbReference type="InterPro" id="IPR016177">
    <property type="entry name" value="DNA-bd_dom_sf"/>
</dbReference>
<evidence type="ECO:0000313" key="9">
    <source>
        <dbReference type="Proteomes" id="UP000797356"/>
    </source>
</evidence>
<evidence type="ECO:0000313" key="8">
    <source>
        <dbReference type="EMBL" id="KAG1347105.1"/>
    </source>
</evidence>
<dbReference type="SUPFAM" id="SSF54171">
    <property type="entry name" value="DNA-binding domain"/>
    <property type="match status" value="1"/>
</dbReference>
<keyword evidence="5" id="KW-0539">Nucleus</keyword>
<dbReference type="InterPro" id="IPR001471">
    <property type="entry name" value="AP2/ERF_dom"/>
</dbReference>
<keyword evidence="9" id="KW-1185">Reference proteome</keyword>
<reference evidence="8" key="1">
    <citation type="journal article" date="2017" name="Gigascience">
        <title>The genome draft of coconut (Cocos nucifera).</title>
        <authorList>
            <person name="Xiao Y."/>
            <person name="Xu P."/>
            <person name="Fan H."/>
            <person name="Baudouin L."/>
            <person name="Xia W."/>
            <person name="Bocs S."/>
            <person name="Xu J."/>
            <person name="Li Q."/>
            <person name="Guo A."/>
            <person name="Zhou L."/>
            <person name="Li J."/>
            <person name="Wu Y."/>
            <person name="Ma Z."/>
            <person name="Armero A."/>
            <person name="Issali A.E."/>
            <person name="Liu N."/>
            <person name="Peng M."/>
            <person name="Yang Y."/>
        </authorList>
    </citation>
    <scope>NUCLEOTIDE SEQUENCE</scope>
    <source>
        <tissue evidence="8">Spear leaf of Hainan Tall coconut</tissue>
    </source>
</reference>
<comment type="subcellular location">
    <subcellularLocation>
        <location evidence="1">Nucleus</location>
    </subcellularLocation>
</comment>
<feature type="domain" description="AP2/ERF" evidence="7">
    <location>
        <begin position="110"/>
        <end position="167"/>
    </location>
</feature>
<feature type="region of interest" description="Disordered" evidence="6">
    <location>
        <begin position="151"/>
        <end position="190"/>
    </location>
</feature>
<dbReference type="OrthoDB" id="787010at2759"/>
<proteinExistence type="predicted"/>
<dbReference type="PRINTS" id="PR00367">
    <property type="entry name" value="ETHRSPELEMNT"/>
</dbReference>
<dbReference type="InterPro" id="IPR050913">
    <property type="entry name" value="AP2/ERF_ERF"/>
</dbReference>
<dbReference type="GO" id="GO:0003677">
    <property type="term" value="F:DNA binding"/>
    <property type="evidence" value="ECO:0007669"/>
    <property type="project" value="UniProtKB-KW"/>
</dbReference>